<evidence type="ECO:0000256" key="1">
    <source>
        <dbReference type="SAM" id="MobiDB-lite"/>
    </source>
</evidence>
<gene>
    <name evidence="3" type="ORF">BBK36DRAFT_1160283</name>
</gene>
<dbReference type="OrthoDB" id="4900606at2759"/>
<evidence type="ECO:0000313" key="4">
    <source>
        <dbReference type="Proteomes" id="UP000241546"/>
    </source>
</evidence>
<sequence length="287" mass="33218">MMFPIFNMPCLHNHHQPPHVFHSRAPHDGEISSPAATGLAVGLILVALVVAVLVYFWCWRQQEPRNHRREARHRRDNQRDQAAGQNAAGNGDRAAAAPEVQQAAQRQGGAAQGQQECPLPAVPLSLHHHQHDDKHFHGDHFHDHHHEGDHILDCPDPNNGRTVQNNSHRHRHPDHHHHHQHRHHHHRHHRFNRTNHLIIPQDPLAEIERLFRPPSPGLPDITQADLEAILNGLDVPLPNDAAQRNANAQEQGTARREDESRERGKKRHHHHHRHRRCHRRQKRVVIY</sequence>
<feature type="compositionally biased region" description="Basic residues" evidence="1">
    <location>
        <begin position="167"/>
        <end position="190"/>
    </location>
</feature>
<feature type="compositionally biased region" description="Basic residues" evidence="1">
    <location>
        <begin position="263"/>
        <end position="287"/>
    </location>
</feature>
<dbReference type="EMBL" id="KZ680215">
    <property type="protein sequence ID" value="PTB65059.1"/>
    <property type="molecule type" value="Genomic_DNA"/>
</dbReference>
<dbReference type="RefSeq" id="XP_024748379.1">
    <property type="nucleotide sequence ID" value="XM_024894278.1"/>
</dbReference>
<feature type="region of interest" description="Disordered" evidence="1">
    <location>
        <begin position="237"/>
        <end position="287"/>
    </location>
</feature>
<evidence type="ECO:0000313" key="3">
    <source>
        <dbReference type="EMBL" id="PTB65059.1"/>
    </source>
</evidence>
<feature type="region of interest" description="Disordered" evidence="1">
    <location>
        <begin position="128"/>
        <end position="190"/>
    </location>
</feature>
<feature type="compositionally biased region" description="Low complexity" evidence="1">
    <location>
        <begin position="80"/>
        <end position="115"/>
    </location>
</feature>
<dbReference type="GeneID" id="36602396"/>
<feature type="compositionally biased region" description="Basic and acidic residues" evidence="1">
    <location>
        <begin position="253"/>
        <end position="262"/>
    </location>
</feature>
<protein>
    <submittedName>
        <fullName evidence="3">Uncharacterized protein</fullName>
    </submittedName>
</protein>
<proteinExistence type="predicted"/>
<feature type="compositionally biased region" description="Basic and acidic residues" evidence="1">
    <location>
        <begin position="130"/>
        <end position="153"/>
    </location>
</feature>
<keyword evidence="4" id="KW-1185">Reference proteome</keyword>
<organism evidence="3 4">
    <name type="scientific">Trichoderma citrinoviride</name>
    <dbReference type="NCBI Taxonomy" id="58853"/>
    <lineage>
        <taxon>Eukaryota</taxon>
        <taxon>Fungi</taxon>
        <taxon>Dikarya</taxon>
        <taxon>Ascomycota</taxon>
        <taxon>Pezizomycotina</taxon>
        <taxon>Sordariomycetes</taxon>
        <taxon>Hypocreomycetidae</taxon>
        <taxon>Hypocreales</taxon>
        <taxon>Hypocreaceae</taxon>
        <taxon>Trichoderma</taxon>
    </lineage>
</organism>
<name>A0A2T4B752_9HYPO</name>
<feature type="region of interest" description="Disordered" evidence="1">
    <location>
        <begin position="66"/>
        <end position="116"/>
    </location>
</feature>
<keyword evidence="2" id="KW-0472">Membrane</keyword>
<feature type="compositionally biased region" description="Polar residues" evidence="1">
    <location>
        <begin position="242"/>
        <end position="252"/>
    </location>
</feature>
<keyword evidence="2" id="KW-0812">Transmembrane</keyword>
<evidence type="ECO:0000256" key="2">
    <source>
        <dbReference type="SAM" id="Phobius"/>
    </source>
</evidence>
<accession>A0A2T4B752</accession>
<dbReference type="Proteomes" id="UP000241546">
    <property type="component" value="Unassembled WGS sequence"/>
</dbReference>
<feature type="compositionally biased region" description="Basic residues" evidence="1">
    <location>
        <begin position="66"/>
        <end position="76"/>
    </location>
</feature>
<feature type="transmembrane region" description="Helical" evidence="2">
    <location>
        <begin position="35"/>
        <end position="59"/>
    </location>
</feature>
<keyword evidence="2" id="KW-1133">Transmembrane helix</keyword>
<dbReference type="AlphaFoldDB" id="A0A2T4B752"/>
<reference evidence="4" key="1">
    <citation type="submission" date="2016-07" db="EMBL/GenBank/DDBJ databases">
        <title>Multiple horizontal gene transfer events from other fungi enriched the ability of initially mycotrophic Trichoderma (Ascomycota) to feed on dead plant biomass.</title>
        <authorList>
            <consortium name="DOE Joint Genome Institute"/>
            <person name="Atanasova L."/>
            <person name="Chenthamara K."/>
            <person name="Zhang J."/>
            <person name="Grujic M."/>
            <person name="Henrissat B."/>
            <person name="Kuo A."/>
            <person name="Aerts A."/>
            <person name="Salamov A."/>
            <person name="Lipzen A."/>
            <person name="Labutti K."/>
            <person name="Barry K."/>
            <person name="Miao Y."/>
            <person name="Rahimi M.J."/>
            <person name="Shen Q."/>
            <person name="Grigoriev I.V."/>
            <person name="Kubicek C.P."/>
            <person name="Druzhinina I.S."/>
        </authorList>
    </citation>
    <scope>NUCLEOTIDE SEQUENCE [LARGE SCALE GENOMIC DNA]</scope>
    <source>
        <strain evidence="4">TUCIM 6016</strain>
    </source>
</reference>